<organism evidence="4 5">
    <name type="scientific">Bipolaris oryzae ATCC 44560</name>
    <dbReference type="NCBI Taxonomy" id="930090"/>
    <lineage>
        <taxon>Eukaryota</taxon>
        <taxon>Fungi</taxon>
        <taxon>Dikarya</taxon>
        <taxon>Ascomycota</taxon>
        <taxon>Pezizomycotina</taxon>
        <taxon>Dothideomycetes</taxon>
        <taxon>Pleosporomycetidae</taxon>
        <taxon>Pleosporales</taxon>
        <taxon>Pleosporineae</taxon>
        <taxon>Pleosporaceae</taxon>
        <taxon>Bipolaris</taxon>
    </lineage>
</organism>
<evidence type="ECO:0000259" key="2">
    <source>
        <dbReference type="Pfam" id="PF12657"/>
    </source>
</evidence>
<dbReference type="InterPro" id="IPR044230">
    <property type="entry name" value="GTF3C4"/>
</dbReference>
<proteinExistence type="predicted"/>
<dbReference type="OrthoDB" id="6021743at2759"/>
<feature type="region of interest" description="Disordered" evidence="1">
    <location>
        <begin position="746"/>
        <end position="809"/>
    </location>
</feature>
<dbReference type="AlphaFoldDB" id="W6ZHU5"/>
<feature type="domain" description="Transcription factor IIIC 90kDa subunit N-terminal" evidence="2">
    <location>
        <begin position="19"/>
        <end position="477"/>
    </location>
</feature>
<evidence type="ECO:0000313" key="5">
    <source>
        <dbReference type="Proteomes" id="UP000054032"/>
    </source>
</evidence>
<dbReference type="InterPro" id="IPR024761">
    <property type="entry name" value="TFIIIC_delta_N"/>
</dbReference>
<accession>W6ZHU5</accession>
<evidence type="ECO:0000313" key="4">
    <source>
        <dbReference type="EMBL" id="EUC51407.1"/>
    </source>
</evidence>
<evidence type="ECO:0000259" key="3">
    <source>
        <dbReference type="Pfam" id="PF12660"/>
    </source>
</evidence>
<reference evidence="4 5" key="1">
    <citation type="journal article" date="2013" name="PLoS Genet.">
        <title>Comparative genome structure, secondary metabolite, and effector coding capacity across Cochliobolus pathogens.</title>
        <authorList>
            <person name="Condon B.J."/>
            <person name="Leng Y."/>
            <person name="Wu D."/>
            <person name="Bushley K.E."/>
            <person name="Ohm R.A."/>
            <person name="Otillar R."/>
            <person name="Martin J."/>
            <person name="Schackwitz W."/>
            <person name="Grimwood J."/>
            <person name="MohdZainudin N."/>
            <person name="Xue C."/>
            <person name="Wang R."/>
            <person name="Manning V.A."/>
            <person name="Dhillon B."/>
            <person name="Tu Z.J."/>
            <person name="Steffenson B.J."/>
            <person name="Salamov A."/>
            <person name="Sun H."/>
            <person name="Lowry S."/>
            <person name="LaButti K."/>
            <person name="Han J."/>
            <person name="Copeland A."/>
            <person name="Lindquist E."/>
            <person name="Barry K."/>
            <person name="Schmutz J."/>
            <person name="Baker S.E."/>
            <person name="Ciuffetti L.M."/>
            <person name="Grigoriev I.V."/>
            <person name="Zhong S."/>
            <person name="Turgeon B.G."/>
        </authorList>
    </citation>
    <scope>NUCLEOTIDE SEQUENCE [LARGE SCALE GENOMIC DNA]</scope>
    <source>
        <strain evidence="4 5">ATCC 44560</strain>
    </source>
</reference>
<feature type="compositionally biased region" description="Acidic residues" evidence="1">
    <location>
        <begin position="783"/>
        <end position="807"/>
    </location>
</feature>
<gene>
    <name evidence="4" type="ORF">COCMIDRAFT_197</name>
</gene>
<dbReference type="KEGG" id="bor:COCMIDRAFT_197"/>
<dbReference type="GeneID" id="19119974"/>
<dbReference type="PANTHER" id="PTHR15496">
    <property type="entry name" value="GENERAL TRANSCRIPTION FACTOR 3C POLYPEPTIDE 4 FAMILY"/>
    <property type="match status" value="1"/>
</dbReference>
<dbReference type="eggNOG" id="ENOG502S8BZ">
    <property type="taxonomic scope" value="Eukaryota"/>
</dbReference>
<dbReference type="HOGENOM" id="CLU_011098_0_0_1"/>
<dbReference type="EMBL" id="KI963918">
    <property type="protein sequence ID" value="EUC51407.1"/>
    <property type="molecule type" value="Genomic_DNA"/>
</dbReference>
<feature type="domain" description="Transcription factor IIIC putative zinc-finger" evidence="3">
    <location>
        <begin position="678"/>
        <end position="831"/>
    </location>
</feature>
<dbReference type="RefSeq" id="XP_007682075.1">
    <property type="nucleotide sequence ID" value="XM_007683885.1"/>
</dbReference>
<name>W6ZHU5_COCMI</name>
<dbReference type="PANTHER" id="PTHR15496:SF2">
    <property type="entry name" value="GENERAL TRANSCRIPTION FACTOR 3C POLYPEPTIDE 4"/>
    <property type="match status" value="1"/>
</dbReference>
<sequence>MSNVTVLRCWPACVDAIDWSPDGIIALASDERVELLFPNTVEFDRDQVLPQWQHVPLKVPLFSTDELPLKELAPLSNYSIGEEISNSAPLSIAWSPQGLAKHRKCALGVLTANLTLSIWSAEGKPQDESSWSRRLIINDALAEHFSGCDDEPSHLTVSPKEQLRLRSRIRAFAWAPALPLSETSGIVGTSFMYSRHFLAVSNDDNHLVFVAVESPTSTLGVGRYWTTEVLTHESLTSNPDSIFSEPRVFEDVMKQQRYISHIAWSPWILFDDGHRSVVVYATNEDVRARVIKHQSDGIYTEREVVYPGCELRYQGPMKWSPRIEDGNRLKLALFTNSGLVCLTISAYDGSIVETKTHNLDGRWDQISGVVWDTPDDSTCRLHLSSLLSTLHNQTSALEISPEGFKSLGNPSWREKIENSIALFSVKNGLKGNSKAKVWGLSKSPLGDFIAACNSVHPSNMIEYGIPADRSGTVAISSLRNSSEEREAFPKANVSAEGVSYTIRKLAENMVEDQDDMPAFAEEVVQKLTRAYPAPRVAEDYADRVRLYADAGDLNSLIKAFKATAFLNSHTLKDRYTILVSQACKIGVSHELERTLIGYRLANAVHNLPASLVNSTLSAEIVAQHEQLIKLVNAVMGYGSSENENCAESGASSTDESRTVSTEINGNANNSRQEGAAAWEEGCEFCSASIPFTDLASASCTNGHQFARCGLSFLAMQAPGITKYCGICNTPFLSDEYVIVQESVEDKDKDAAEDSAMKEVGRSQNRGEEEGLKQCNGVSREEDKDGEGDGSGEEDGEMEEDEEEEEERELAVTLGRVLFLACDACVYCGGKFDG</sequence>
<dbReference type="SUPFAM" id="SSF82171">
    <property type="entry name" value="DPP6 N-terminal domain-like"/>
    <property type="match status" value="1"/>
</dbReference>
<keyword evidence="5" id="KW-1185">Reference proteome</keyword>
<protein>
    <recommendedName>
        <fullName evidence="6">Transcription factor IIIC putative zinc-finger domain-containing protein</fullName>
    </recommendedName>
</protein>
<dbReference type="Pfam" id="PF12660">
    <property type="entry name" value="zf-TFIIIC"/>
    <property type="match status" value="1"/>
</dbReference>
<dbReference type="GO" id="GO:0006384">
    <property type="term" value="P:transcription initiation at RNA polymerase III promoter"/>
    <property type="evidence" value="ECO:0007669"/>
    <property type="project" value="InterPro"/>
</dbReference>
<feature type="compositionally biased region" description="Basic and acidic residues" evidence="1">
    <location>
        <begin position="746"/>
        <end position="771"/>
    </location>
</feature>
<dbReference type="STRING" id="930090.W6ZHU5"/>
<evidence type="ECO:0008006" key="6">
    <source>
        <dbReference type="Google" id="ProtNLM"/>
    </source>
</evidence>
<dbReference type="InterPro" id="IPR024764">
    <property type="entry name" value="TFIIIC_Znf"/>
</dbReference>
<dbReference type="Proteomes" id="UP000054032">
    <property type="component" value="Unassembled WGS sequence"/>
</dbReference>
<dbReference type="Pfam" id="PF12657">
    <property type="entry name" value="TFIIIC_delta"/>
    <property type="match status" value="1"/>
</dbReference>
<feature type="region of interest" description="Disordered" evidence="1">
    <location>
        <begin position="643"/>
        <end position="672"/>
    </location>
</feature>
<evidence type="ECO:0000256" key="1">
    <source>
        <dbReference type="SAM" id="MobiDB-lite"/>
    </source>
</evidence>
<dbReference type="GO" id="GO:0004402">
    <property type="term" value="F:histone acetyltransferase activity"/>
    <property type="evidence" value="ECO:0007669"/>
    <property type="project" value="InterPro"/>
</dbReference>
<dbReference type="GO" id="GO:0000127">
    <property type="term" value="C:transcription factor TFIIIC complex"/>
    <property type="evidence" value="ECO:0007669"/>
    <property type="project" value="InterPro"/>
</dbReference>